<dbReference type="PANTHER" id="PTHR23538:SF1">
    <property type="entry name" value="44.5 KD BACTERIOCHLOROPHYLL SYNTHASE SUBUNIT"/>
    <property type="match status" value="1"/>
</dbReference>
<comment type="caution">
    <text evidence="7">The sequence shown here is derived from an EMBL/GenBank/DDBJ whole genome shotgun (WGS) entry which is preliminary data.</text>
</comment>
<dbReference type="Gene3D" id="1.20.1250.20">
    <property type="entry name" value="MFS general substrate transporter like domains"/>
    <property type="match status" value="2"/>
</dbReference>
<gene>
    <name evidence="7" type="ORF">ACFFU4_16475</name>
</gene>
<keyword evidence="8" id="KW-1185">Reference proteome</keyword>
<organism evidence="7 8">
    <name type="scientific">Roseovarius ramblicola</name>
    <dbReference type="NCBI Taxonomy" id="2022336"/>
    <lineage>
        <taxon>Bacteria</taxon>
        <taxon>Pseudomonadati</taxon>
        <taxon>Pseudomonadota</taxon>
        <taxon>Alphaproteobacteria</taxon>
        <taxon>Rhodobacterales</taxon>
        <taxon>Roseobacteraceae</taxon>
        <taxon>Roseovarius</taxon>
    </lineage>
</organism>
<evidence type="ECO:0000256" key="5">
    <source>
        <dbReference type="ARBA" id="ARBA00023136"/>
    </source>
</evidence>
<evidence type="ECO:0000313" key="8">
    <source>
        <dbReference type="Proteomes" id="UP001589670"/>
    </source>
</evidence>
<feature type="transmembrane region" description="Helical" evidence="6">
    <location>
        <begin position="37"/>
        <end position="54"/>
    </location>
</feature>
<dbReference type="PANTHER" id="PTHR23538">
    <property type="entry name" value="44.5 KD BACTERIOCHLOROPHYLL SYNTHASE SUBUNIT"/>
    <property type="match status" value="1"/>
</dbReference>
<dbReference type="InterPro" id="IPR036259">
    <property type="entry name" value="MFS_trans_sf"/>
</dbReference>
<dbReference type="Pfam" id="PF03209">
    <property type="entry name" value="PUCC"/>
    <property type="match status" value="1"/>
</dbReference>
<proteinExistence type="inferred from homology"/>
<feature type="transmembrane region" description="Helical" evidence="6">
    <location>
        <begin position="358"/>
        <end position="380"/>
    </location>
</feature>
<feature type="transmembrane region" description="Helical" evidence="6">
    <location>
        <begin position="108"/>
        <end position="132"/>
    </location>
</feature>
<feature type="transmembrane region" description="Helical" evidence="6">
    <location>
        <begin position="227"/>
        <end position="245"/>
    </location>
</feature>
<evidence type="ECO:0000256" key="6">
    <source>
        <dbReference type="SAM" id="Phobius"/>
    </source>
</evidence>
<feature type="transmembrane region" description="Helical" evidence="6">
    <location>
        <begin position="12"/>
        <end position="31"/>
    </location>
</feature>
<keyword evidence="3 6" id="KW-0812">Transmembrane</keyword>
<dbReference type="Proteomes" id="UP001589670">
    <property type="component" value="Unassembled WGS sequence"/>
</dbReference>
<dbReference type="CDD" id="cd06176">
    <property type="entry name" value="MFS_BCD_PucC-like"/>
    <property type="match status" value="1"/>
</dbReference>
<dbReference type="InterPro" id="IPR004896">
    <property type="entry name" value="PucC-rel"/>
</dbReference>
<evidence type="ECO:0000256" key="2">
    <source>
        <dbReference type="ARBA" id="ARBA00008412"/>
    </source>
</evidence>
<feature type="transmembrane region" description="Helical" evidence="6">
    <location>
        <begin position="144"/>
        <end position="164"/>
    </location>
</feature>
<dbReference type="PIRSF" id="PIRSF016565">
    <property type="entry name" value="PucC"/>
    <property type="match status" value="1"/>
</dbReference>
<evidence type="ECO:0000256" key="3">
    <source>
        <dbReference type="ARBA" id="ARBA00022692"/>
    </source>
</evidence>
<accession>A0ABV5I3S7</accession>
<feature type="transmembrane region" description="Helical" evidence="6">
    <location>
        <begin position="292"/>
        <end position="314"/>
    </location>
</feature>
<sequence length="430" mass="43907">MTLGWLQIFRMGLVQMCLGAVVVLTTSTLNRLMVVELALPALLPGLLVGLHYGIQITRPNWGFLSDTSGNRTRWIVGGMAVLAAGGWLAALGVVWMEARFGAGLALSVVAYGLIGVGVGASGTSLLALLASACAPRRRAAAATITWLMMIAGIAITATTVGAFLDPYSPALLLRVVGVVALGAVVVTALAIAGIEASVDATPAPEARPMPFREGLAEIWAEPEARNFTIFVFLSMTAYFMQELILEPYAGLVFGMTPGQSTQLSGAQNGGVFLGMLTVGLAATGLRLGSLRHWVVAGCLGSAAALGVITMLGGAGVATTLFPAVVVLGFFNGMFAVAAIGAMMALAGQGRGAREGTRMGLWGAAQAIAAGFGGLVGAAAVDAMRQVMTLDAPAFGAVFAFEAGLFVLSALLALRVIDHGRDRGATLVAGE</sequence>
<dbReference type="RefSeq" id="WP_377070944.1">
    <property type="nucleotide sequence ID" value="NZ_JBHMEC010000028.1"/>
</dbReference>
<keyword evidence="5 6" id="KW-0472">Membrane</keyword>
<feature type="transmembrane region" description="Helical" evidence="6">
    <location>
        <begin position="265"/>
        <end position="285"/>
    </location>
</feature>
<protein>
    <submittedName>
        <fullName evidence="7">BCD family MFS transporter</fullName>
    </submittedName>
</protein>
<evidence type="ECO:0000256" key="1">
    <source>
        <dbReference type="ARBA" id="ARBA00004141"/>
    </source>
</evidence>
<feature type="transmembrane region" description="Helical" evidence="6">
    <location>
        <begin position="170"/>
        <end position="192"/>
    </location>
</feature>
<name>A0ABV5I3S7_9RHOB</name>
<evidence type="ECO:0000313" key="7">
    <source>
        <dbReference type="EMBL" id="MFB9151349.1"/>
    </source>
</evidence>
<keyword evidence="4 6" id="KW-1133">Transmembrane helix</keyword>
<comment type="similarity">
    <text evidence="2">Belongs to the PucC family.</text>
</comment>
<dbReference type="InterPro" id="IPR026036">
    <property type="entry name" value="PucC"/>
</dbReference>
<evidence type="ECO:0000256" key="4">
    <source>
        <dbReference type="ARBA" id="ARBA00022989"/>
    </source>
</evidence>
<reference evidence="7 8" key="1">
    <citation type="submission" date="2024-09" db="EMBL/GenBank/DDBJ databases">
        <authorList>
            <person name="Sun Q."/>
            <person name="Mori K."/>
        </authorList>
    </citation>
    <scope>NUCLEOTIDE SEQUENCE [LARGE SCALE GENOMIC DNA]</scope>
    <source>
        <strain evidence="7 8">CECT 9424</strain>
    </source>
</reference>
<feature type="transmembrane region" description="Helical" evidence="6">
    <location>
        <begin position="74"/>
        <end position="96"/>
    </location>
</feature>
<dbReference type="SUPFAM" id="SSF103473">
    <property type="entry name" value="MFS general substrate transporter"/>
    <property type="match status" value="1"/>
</dbReference>
<feature type="transmembrane region" description="Helical" evidence="6">
    <location>
        <begin position="320"/>
        <end position="346"/>
    </location>
</feature>
<comment type="subcellular location">
    <subcellularLocation>
        <location evidence="1">Membrane</location>
        <topology evidence="1">Multi-pass membrane protein</topology>
    </subcellularLocation>
</comment>
<dbReference type="EMBL" id="JBHMEC010000028">
    <property type="protein sequence ID" value="MFB9151349.1"/>
    <property type="molecule type" value="Genomic_DNA"/>
</dbReference>
<feature type="transmembrane region" description="Helical" evidence="6">
    <location>
        <begin position="392"/>
        <end position="413"/>
    </location>
</feature>